<evidence type="ECO:0000313" key="7">
    <source>
        <dbReference type="EMBL" id="KTQ97618.1"/>
    </source>
</evidence>
<evidence type="ECO:0000259" key="6">
    <source>
        <dbReference type="Pfam" id="PF00294"/>
    </source>
</evidence>
<dbReference type="STRING" id="401562.NS365_07035"/>
<evidence type="ECO:0000313" key="8">
    <source>
        <dbReference type="Proteomes" id="UP000078272"/>
    </source>
</evidence>
<protein>
    <submittedName>
        <fullName evidence="7">Sugar kinase</fullName>
    </submittedName>
</protein>
<comment type="caution">
    <text evidence="7">The sequence shown here is derived from an EMBL/GenBank/DDBJ whole genome shotgun (WGS) entry which is preliminary data.</text>
</comment>
<gene>
    <name evidence="7" type="ORF">NS226_02825</name>
</gene>
<proteinExistence type="inferred from homology"/>
<dbReference type="OrthoDB" id="9776822at2"/>
<keyword evidence="5" id="KW-0067">ATP-binding</keyword>
<evidence type="ECO:0000256" key="2">
    <source>
        <dbReference type="ARBA" id="ARBA00022679"/>
    </source>
</evidence>
<keyword evidence="4 7" id="KW-0418">Kinase</keyword>
<dbReference type="SUPFAM" id="SSF53613">
    <property type="entry name" value="Ribokinase-like"/>
    <property type="match status" value="1"/>
</dbReference>
<keyword evidence="3" id="KW-0547">Nucleotide-binding</keyword>
<dbReference type="InterPro" id="IPR050306">
    <property type="entry name" value="PfkB_Carbo_kinase"/>
</dbReference>
<dbReference type="InterPro" id="IPR029056">
    <property type="entry name" value="Ribokinase-like"/>
</dbReference>
<dbReference type="InterPro" id="IPR002173">
    <property type="entry name" value="Carboh/pur_kinase_PfkB_CS"/>
</dbReference>
<accession>A0A175RBU1</accession>
<name>A0A175RBU1_9HYPH</name>
<dbReference type="CDD" id="cd01166">
    <property type="entry name" value="KdgK"/>
    <property type="match status" value="1"/>
</dbReference>
<evidence type="ECO:0000256" key="4">
    <source>
        <dbReference type="ARBA" id="ARBA00022777"/>
    </source>
</evidence>
<evidence type="ECO:0000256" key="1">
    <source>
        <dbReference type="ARBA" id="ARBA00010688"/>
    </source>
</evidence>
<dbReference type="PANTHER" id="PTHR43085:SF1">
    <property type="entry name" value="PSEUDOURIDINE KINASE-RELATED"/>
    <property type="match status" value="1"/>
</dbReference>
<reference evidence="7 8" key="1">
    <citation type="journal article" date="2016" name="Front. Microbiol.">
        <title>Genomic Resource of Rice Seed Associated Bacteria.</title>
        <authorList>
            <person name="Midha S."/>
            <person name="Bansal K."/>
            <person name="Sharma S."/>
            <person name="Kumar N."/>
            <person name="Patil P.P."/>
            <person name="Chaudhry V."/>
            <person name="Patil P.B."/>
        </authorList>
    </citation>
    <scope>NUCLEOTIDE SEQUENCE [LARGE SCALE GENOMIC DNA]</scope>
    <source>
        <strain evidence="7 8">NS226</strain>
    </source>
</reference>
<dbReference type="Proteomes" id="UP000078272">
    <property type="component" value="Unassembled WGS sequence"/>
</dbReference>
<dbReference type="PANTHER" id="PTHR43085">
    <property type="entry name" value="HEXOKINASE FAMILY MEMBER"/>
    <property type="match status" value="1"/>
</dbReference>
<dbReference type="InterPro" id="IPR011611">
    <property type="entry name" value="PfkB_dom"/>
</dbReference>
<dbReference type="Gene3D" id="3.40.1190.20">
    <property type="match status" value="1"/>
</dbReference>
<organism evidence="7 8">
    <name type="scientific">Aureimonas ureilytica</name>
    <dbReference type="NCBI Taxonomy" id="401562"/>
    <lineage>
        <taxon>Bacteria</taxon>
        <taxon>Pseudomonadati</taxon>
        <taxon>Pseudomonadota</taxon>
        <taxon>Alphaproteobacteria</taxon>
        <taxon>Hyphomicrobiales</taxon>
        <taxon>Aurantimonadaceae</taxon>
        <taxon>Aureimonas</taxon>
    </lineage>
</organism>
<dbReference type="GO" id="GO:0016301">
    <property type="term" value="F:kinase activity"/>
    <property type="evidence" value="ECO:0007669"/>
    <property type="project" value="UniProtKB-KW"/>
</dbReference>
<evidence type="ECO:0000256" key="3">
    <source>
        <dbReference type="ARBA" id="ARBA00022741"/>
    </source>
</evidence>
<keyword evidence="2" id="KW-0808">Transferase</keyword>
<sequence length="328" mass="34108">MTIRTARGLAPEALGPTVTIGEILVEIMAETPGVGFLEPQPLTGPYPSGAPAIFIDQVARLGGAAGIVGCVGHDDFGRLNIERLQRDGADVSAISIHPELPTGSAFVRYRPDGARDFVFNLTRSAAGQISLDDAAKALLDRAGHLHVMGSALSIPGAWDLIRYGLDRIVECGGSVSLDPNARKELLSGDEAAGQFAAILAEADLLLPSGDELFAAAGCEGEEAALAALFAQGVSEVALKRGDKGATVFRHSGERTDGAAFQIEEIDPTGAGDCFGAAYLTCRRMGFPPERALLYANAAGARNVTRKGPMEGAGSFDELDAFIANTSRA</sequence>
<dbReference type="PATRIC" id="fig|401562.3.peg.4080"/>
<feature type="domain" description="Carbohydrate kinase PfkB" evidence="6">
    <location>
        <begin position="46"/>
        <end position="310"/>
    </location>
</feature>
<dbReference type="EMBL" id="LDPZ01000006">
    <property type="protein sequence ID" value="KTQ97618.1"/>
    <property type="molecule type" value="Genomic_DNA"/>
</dbReference>
<dbReference type="Pfam" id="PF00294">
    <property type="entry name" value="PfkB"/>
    <property type="match status" value="1"/>
</dbReference>
<comment type="similarity">
    <text evidence="1">Belongs to the carbohydrate kinase PfkB family.</text>
</comment>
<dbReference type="AlphaFoldDB" id="A0A175RBU1"/>
<dbReference type="PROSITE" id="PS00584">
    <property type="entry name" value="PFKB_KINASES_2"/>
    <property type="match status" value="1"/>
</dbReference>
<dbReference type="GO" id="GO:0005524">
    <property type="term" value="F:ATP binding"/>
    <property type="evidence" value="ECO:0007669"/>
    <property type="project" value="UniProtKB-KW"/>
</dbReference>
<evidence type="ECO:0000256" key="5">
    <source>
        <dbReference type="ARBA" id="ARBA00022840"/>
    </source>
</evidence>
<dbReference type="RefSeq" id="WP_058633689.1">
    <property type="nucleotide sequence ID" value="NZ_LDPZ01000006.1"/>
</dbReference>